<protein>
    <submittedName>
        <fullName evidence="8">Uncharacterized protein</fullName>
    </submittedName>
</protein>
<evidence type="ECO:0000256" key="2">
    <source>
        <dbReference type="ARBA" id="ARBA00010617"/>
    </source>
</evidence>
<dbReference type="InterPro" id="IPR001128">
    <property type="entry name" value="Cyt_P450"/>
</dbReference>
<dbReference type="InterPro" id="IPR036396">
    <property type="entry name" value="Cyt_P450_sf"/>
</dbReference>
<dbReference type="Pfam" id="PF00067">
    <property type="entry name" value="p450"/>
    <property type="match status" value="1"/>
</dbReference>
<comment type="cofactor">
    <cofactor evidence="1">
        <name>heme</name>
        <dbReference type="ChEBI" id="CHEBI:30413"/>
    </cofactor>
</comment>
<dbReference type="SUPFAM" id="SSF48264">
    <property type="entry name" value="Cytochrome P450"/>
    <property type="match status" value="1"/>
</dbReference>
<proteinExistence type="inferred from homology"/>
<dbReference type="EMBL" id="CAJPEX010001689">
    <property type="protein sequence ID" value="CAG0919709.1"/>
    <property type="molecule type" value="Genomic_DNA"/>
</dbReference>
<keyword evidence="7" id="KW-0503">Monooxygenase</keyword>
<evidence type="ECO:0000256" key="3">
    <source>
        <dbReference type="ARBA" id="ARBA00022617"/>
    </source>
</evidence>
<dbReference type="Proteomes" id="UP000678499">
    <property type="component" value="Unassembled WGS sequence"/>
</dbReference>
<keyword evidence="5" id="KW-0560">Oxidoreductase</keyword>
<evidence type="ECO:0000313" key="9">
    <source>
        <dbReference type="Proteomes" id="UP000678499"/>
    </source>
</evidence>
<gene>
    <name evidence="8" type="ORF">NMOB1V02_LOCUS7226</name>
</gene>
<evidence type="ECO:0000256" key="4">
    <source>
        <dbReference type="ARBA" id="ARBA00022723"/>
    </source>
</evidence>
<comment type="similarity">
    <text evidence="2">Belongs to the cytochrome P450 family.</text>
</comment>
<dbReference type="Gene3D" id="1.10.630.10">
    <property type="entry name" value="Cytochrome P450"/>
    <property type="match status" value="1"/>
</dbReference>
<accession>A0A7R9BT93</accession>
<sequence length="139" mass="15761">MKWCTSRVRLLRAGFSRSVRGVTSGIREDTTTAKNVNEVQPFEAIPGPLTVPVFGNLLHYKLGIFRQPEYHKVLRKLHQTYGPICRQKFGSETIVSVFDPNDIRTVYQSEGKTPTVPPLQETTQLYRLQRNMSPGLGNT</sequence>
<reference evidence="8" key="1">
    <citation type="submission" date="2020-11" db="EMBL/GenBank/DDBJ databases">
        <authorList>
            <person name="Tran Van P."/>
        </authorList>
    </citation>
    <scope>NUCLEOTIDE SEQUENCE</scope>
</reference>
<evidence type="ECO:0000256" key="7">
    <source>
        <dbReference type="ARBA" id="ARBA00023033"/>
    </source>
</evidence>
<dbReference type="GO" id="GO:0004497">
    <property type="term" value="F:monooxygenase activity"/>
    <property type="evidence" value="ECO:0007669"/>
    <property type="project" value="UniProtKB-KW"/>
</dbReference>
<dbReference type="GO" id="GO:0016705">
    <property type="term" value="F:oxidoreductase activity, acting on paired donors, with incorporation or reduction of molecular oxygen"/>
    <property type="evidence" value="ECO:0007669"/>
    <property type="project" value="InterPro"/>
</dbReference>
<keyword evidence="9" id="KW-1185">Reference proteome</keyword>
<dbReference type="PANTHER" id="PTHR24279:SF120">
    <property type="entry name" value="CYTOCHROME P450"/>
    <property type="match status" value="1"/>
</dbReference>
<dbReference type="InterPro" id="IPR050479">
    <property type="entry name" value="CYP11_CYP27_families"/>
</dbReference>
<evidence type="ECO:0000313" key="8">
    <source>
        <dbReference type="EMBL" id="CAD7279557.1"/>
    </source>
</evidence>
<evidence type="ECO:0000256" key="5">
    <source>
        <dbReference type="ARBA" id="ARBA00023002"/>
    </source>
</evidence>
<organism evidence="8">
    <name type="scientific">Notodromas monacha</name>
    <dbReference type="NCBI Taxonomy" id="399045"/>
    <lineage>
        <taxon>Eukaryota</taxon>
        <taxon>Metazoa</taxon>
        <taxon>Ecdysozoa</taxon>
        <taxon>Arthropoda</taxon>
        <taxon>Crustacea</taxon>
        <taxon>Oligostraca</taxon>
        <taxon>Ostracoda</taxon>
        <taxon>Podocopa</taxon>
        <taxon>Podocopida</taxon>
        <taxon>Cypridocopina</taxon>
        <taxon>Cypridoidea</taxon>
        <taxon>Cyprididae</taxon>
        <taxon>Notodromas</taxon>
    </lineage>
</organism>
<dbReference type="OrthoDB" id="3945418at2759"/>
<keyword evidence="3" id="KW-0349">Heme</keyword>
<dbReference type="GO" id="GO:0020037">
    <property type="term" value="F:heme binding"/>
    <property type="evidence" value="ECO:0007669"/>
    <property type="project" value="InterPro"/>
</dbReference>
<keyword evidence="6" id="KW-0408">Iron</keyword>
<evidence type="ECO:0000256" key="1">
    <source>
        <dbReference type="ARBA" id="ARBA00001971"/>
    </source>
</evidence>
<dbReference type="AlphaFoldDB" id="A0A7R9BT93"/>
<keyword evidence="4" id="KW-0479">Metal-binding</keyword>
<dbReference type="EMBL" id="OA883726">
    <property type="protein sequence ID" value="CAD7279557.1"/>
    <property type="molecule type" value="Genomic_DNA"/>
</dbReference>
<dbReference type="PANTHER" id="PTHR24279">
    <property type="entry name" value="CYTOCHROME P450"/>
    <property type="match status" value="1"/>
</dbReference>
<dbReference type="GO" id="GO:0005506">
    <property type="term" value="F:iron ion binding"/>
    <property type="evidence" value="ECO:0007669"/>
    <property type="project" value="InterPro"/>
</dbReference>
<evidence type="ECO:0000256" key="6">
    <source>
        <dbReference type="ARBA" id="ARBA00023004"/>
    </source>
</evidence>
<name>A0A7R9BT93_9CRUS</name>